<evidence type="ECO:0000256" key="3">
    <source>
        <dbReference type="ARBA" id="ARBA00023163"/>
    </source>
</evidence>
<sequence>MVDLSSVPGVTRGILPAQCNSRLVLDHVTSTWGVLVLLALSAGDHRWSELRRVVEGVSEKMLAQTLRTLVADGFVDREAEPVIPPRVTYRLTERGRELTAHLLPLMGWIAQHADEIVSTPAR</sequence>
<proteinExistence type="predicted"/>
<organism evidence="5 6">
    <name type="scientific">Microcella humidisoli</name>
    <dbReference type="NCBI Taxonomy" id="2963406"/>
    <lineage>
        <taxon>Bacteria</taxon>
        <taxon>Bacillati</taxon>
        <taxon>Actinomycetota</taxon>
        <taxon>Actinomycetes</taxon>
        <taxon>Micrococcales</taxon>
        <taxon>Microbacteriaceae</taxon>
        <taxon>Microcella</taxon>
    </lineage>
</organism>
<dbReference type="InterPro" id="IPR002577">
    <property type="entry name" value="HTH_HxlR"/>
</dbReference>
<accession>A0ABY5FUR1</accession>
<name>A0ABY5FUR1_9MICO</name>
<gene>
    <name evidence="5" type="ORF">NNL39_09560</name>
</gene>
<evidence type="ECO:0000313" key="5">
    <source>
        <dbReference type="EMBL" id="UTT61916.1"/>
    </source>
</evidence>
<dbReference type="PROSITE" id="PS51118">
    <property type="entry name" value="HTH_HXLR"/>
    <property type="match status" value="1"/>
</dbReference>
<protein>
    <submittedName>
        <fullName evidence="5">Helix-turn-helix transcriptional regulator</fullName>
    </submittedName>
</protein>
<evidence type="ECO:0000256" key="1">
    <source>
        <dbReference type="ARBA" id="ARBA00023015"/>
    </source>
</evidence>
<dbReference type="Pfam" id="PF01638">
    <property type="entry name" value="HxlR"/>
    <property type="match status" value="1"/>
</dbReference>
<reference evidence="5" key="1">
    <citation type="submission" date="2022-07" db="EMBL/GenBank/DDBJ databases">
        <title>Taxonomic analysis of Microcella humidisoli nov. sp., isolated from riverside soil.</title>
        <authorList>
            <person name="Molina K.M."/>
            <person name="Kim S.B."/>
        </authorList>
    </citation>
    <scope>NUCLEOTIDE SEQUENCE</scope>
    <source>
        <strain evidence="5">MMS21-STM10</strain>
    </source>
</reference>
<dbReference type="Gene3D" id="1.10.10.10">
    <property type="entry name" value="Winged helix-like DNA-binding domain superfamily/Winged helix DNA-binding domain"/>
    <property type="match status" value="1"/>
</dbReference>
<evidence type="ECO:0000313" key="6">
    <source>
        <dbReference type="Proteomes" id="UP001060039"/>
    </source>
</evidence>
<keyword evidence="2" id="KW-0238">DNA-binding</keyword>
<dbReference type="InterPro" id="IPR036390">
    <property type="entry name" value="WH_DNA-bd_sf"/>
</dbReference>
<dbReference type="Proteomes" id="UP001060039">
    <property type="component" value="Chromosome"/>
</dbReference>
<feature type="domain" description="HTH hxlR-type" evidence="4">
    <location>
        <begin position="19"/>
        <end position="117"/>
    </location>
</feature>
<dbReference type="InterPro" id="IPR036388">
    <property type="entry name" value="WH-like_DNA-bd_sf"/>
</dbReference>
<dbReference type="PANTHER" id="PTHR33204:SF37">
    <property type="entry name" value="HTH-TYPE TRANSCRIPTIONAL REGULATOR YODB"/>
    <property type="match status" value="1"/>
</dbReference>
<dbReference type="SUPFAM" id="SSF46785">
    <property type="entry name" value="Winged helix' DNA-binding domain"/>
    <property type="match status" value="1"/>
</dbReference>
<keyword evidence="6" id="KW-1185">Reference proteome</keyword>
<keyword evidence="3" id="KW-0804">Transcription</keyword>
<evidence type="ECO:0000259" key="4">
    <source>
        <dbReference type="PROSITE" id="PS51118"/>
    </source>
</evidence>
<dbReference type="RefSeq" id="WP_255159057.1">
    <property type="nucleotide sequence ID" value="NZ_CP101497.1"/>
</dbReference>
<evidence type="ECO:0000256" key="2">
    <source>
        <dbReference type="ARBA" id="ARBA00023125"/>
    </source>
</evidence>
<dbReference type="PANTHER" id="PTHR33204">
    <property type="entry name" value="TRANSCRIPTIONAL REGULATOR, MARR FAMILY"/>
    <property type="match status" value="1"/>
</dbReference>
<keyword evidence="1" id="KW-0805">Transcription regulation</keyword>
<dbReference type="EMBL" id="CP101497">
    <property type="protein sequence ID" value="UTT61916.1"/>
    <property type="molecule type" value="Genomic_DNA"/>
</dbReference>